<keyword evidence="3" id="KW-1185">Reference proteome</keyword>
<dbReference type="PANTHER" id="PTHR30441">
    <property type="entry name" value="DUF748 DOMAIN-CONTAINING PROTEIN"/>
    <property type="match status" value="1"/>
</dbReference>
<evidence type="ECO:0000313" key="3">
    <source>
        <dbReference type="Proteomes" id="UP000516305"/>
    </source>
</evidence>
<proteinExistence type="predicted"/>
<sequence>MLKGILRIFAWITGIFLLIFGLTFALLYFRQDQIRDLVFASLNENLETEIQVKEAGISLRKFPKAAIRLQAVHAAGSRDLSDTLFYAEDLFVEFRVWDMFDSEIPISSISLENGQLNLVKNGALNNWSIFKEGSGDSQAAVKLESIKLKNIRYRYQDEESSLKGFISDLLAAGRFGGSDWNLDLQIQSQAESFKSGKEHYLQNPIIVDGAFSLKGGEELELVASQLQLATIENLKASLKTGQASVFSLEHQELDLQQIKNIYAILNMEWPENLDLDGKAALKAQFIIRENTDLRTEVFAQLKGLNIESGDFQFADLEAQLEYYRQGAFDRLEIRELKSLSEQVQIRGTIRQILKPQLKLNISIDEDQDFWAKLLPEDWQMKSGHCKVDLNIDGSFPDWNSLGGIALANAKIDGNIDWEKLEMEIGDNFAFESKLGRSSFLKQNLQIDTLLIKHGDSDLSLKGRLIHPLRFISDSLTTLGAEALIVSQHFNLQDFLSEGSSSEDDSLSLDWKKRLDLRTRVHLHEFKFRNFDAKELKGQVYINRRAISGEGISLLADEGRYQGKFVLRTPEDSSFHFQAELKATNVLVASVFKSFDNFSQETITADNLEGRLSLEAKIEAPISPDLQLDPNGLEVLSEMQIDQGHLRNYEPLQALSRFAEVDELKDVSFNTLKNTITIANGEIRIPDMAIASNVLNLNLSGTHNFENEIEYIITMRLGDVLFAKRDKTSGNKEFEEHLSVSKRDDDHRIPIRISGTVDDPQIGIDGEAMGSSVKESLRKQGEEIKGLFKKKEEKKEKDTGLKFEWDEG</sequence>
<dbReference type="GO" id="GO:0090313">
    <property type="term" value="P:regulation of protein targeting to membrane"/>
    <property type="evidence" value="ECO:0007669"/>
    <property type="project" value="TreeGrafter"/>
</dbReference>
<accession>A0A7H0VI76</accession>
<keyword evidence="1" id="KW-1133">Transmembrane helix</keyword>
<feature type="transmembrane region" description="Helical" evidence="1">
    <location>
        <begin position="9"/>
        <end position="29"/>
    </location>
</feature>
<name>A0A7H0VI76_9FLAO</name>
<reference evidence="2 3" key="1">
    <citation type="submission" date="2020-08" db="EMBL/GenBank/DDBJ databases">
        <title>Croceimicrobium hydrocarbonivorans gen. nov., sp. nov., a novel marine bacterium isolated from a bacterial consortium that degrades polyethylene terephthalate.</title>
        <authorList>
            <person name="Liu R."/>
        </authorList>
    </citation>
    <scope>NUCLEOTIDE SEQUENCE [LARGE SCALE GENOMIC DNA]</scope>
    <source>
        <strain evidence="2 3">A20-9</strain>
    </source>
</reference>
<dbReference type="RefSeq" id="WP_210759952.1">
    <property type="nucleotide sequence ID" value="NZ_CP060139.1"/>
</dbReference>
<dbReference type="KEGG" id="chyd:H4K34_06180"/>
<dbReference type="GO" id="GO:0005886">
    <property type="term" value="C:plasma membrane"/>
    <property type="evidence" value="ECO:0007669"/>
    <property type="project" value="TreeGrafter"/>
</dbReference>
<dbReference type="Proteomes" id="UP000516305">
    <property type="component" value="Chromosome"/>
</dbReference>
<dbReference type="InterPro" id="IPR052894">
    <property type="entry name" value="AsmA-related"/>
</dbReference>
<keyword evidence="1" id="KW-0812">Transmembrane</keyword>
<dbReference type="AlphaFoldDB" id="A0A7H0VI76"/>
<dbReference type="PANTHER" id="PTHR30441:SF8">
    <property type="entry name" value="DUF748 DOMAIN-CONTAINING PROTEIN"/>
    <property type="match status" value="1"/>
</dbReference>
<evidence type="ECO:0000313" key="2">
    <source>
        <dbReference type="EMBL" id="QNR25424.1"/>
    </source>
</evidence>
<organism evidence="2 3">
    <name type="scientific">Croceimicrobium hydrocarbonivorans</name>
    <dbReference type="NCBI Taxonomy" id="2761580"/>
    <lineage>
        <taxon>Bacteria</taxon>
        <taxon>Pseudomonadati</taxon>
        <taxon>Bacteroidota</taxon>
        <taxon>Flavobacteriia</taxon>
        <taxon>Flavobacteriales</taxon>
        <taxon>Owenweeksiaceae</taxon>
        <taxon>Croceimicrobium</taxon>
    </lineage>
</organism>
<dbReference type="EMBL" id="CP060139">
    <property type="protein sequence ID" value="QNR25424.1"/>
    <property type="molecule type" value="Genomic_DNA"/>
</dbReference>
<evidence type="ECO:0000256" key="1">
    <source>
        <dbReference type="SAM" id="Phobius"/>
    </source>
</evidence>
<protein>
    <submittedName>
        <fullName evidence="2">Uncharacterized protein</fullName>
    </submittedName>
</protein>
<keyword evidence="1" id="KW-0472">Membrane</keyword>
<gene>
    <name evidence="2" type="ORF">H4K34_06180</name>
</gene>